<dbReference type="EMBL" id="QMQV01000022">
    <property type="protein sequence ID" value="RLE49792.1"/>
    <property type="molecule type" value="Genomic_DNA"/>
</dbReference>
<evidence type="ECO:0000313" key="5">
    <source>
        <dbReference type="EMBL" id="RLE49792.1"/>
    </source>
</evidence>
<dbReference type="PROSITE" id="PS00584">
    <property type="entry name" value="PFKB_KINASES_2"/>
    <property type="match status" value="1"/>
</dbReference>
<dbReference type="PANTHER" id="PTHR10584:SF166">
    <property type="entry name" value="RIBOKINASE"/>
    <property type="match status" value="1"/>
</dbReference>
<dbReference type="Pfam" id="PF00294">
    <property type="entry name" value="PfkB"/>
    <property type="match status" value="1"/>
</dbReference>
<evidence type="ECO:0000256" key="1">
    <source>
        <dbReference type="ARBA" id="ARBA00010688"/>
    </source>
</evidence>
<dbReference type="Proteomes" id="UP000278475">
    <property type="component" value="Unassembled WGS sequence"/>
</dbReference>
<dbReference type="SUPFAM" id="SSF53613">
    <property type="entry name" value="Ribokinase-like"/>
    <property type="match status" value="1"/>
</dbReference>
<gene>
    <name evidence="5" type="ORF">DRJ31_03690</name>
</gene>
<proteinExistence type="inferred from homology"/>
<evidence type="ECO:0000256" key="2">
    <source>
        <dbReference type="ARBA" id="ARBA00022679"/>
    </source>
</evidence>
<evidence type="ECO:0000259" key="4">
    <source>
        <dbReference type="Pfam" id="PF00294"/>
    </source>
</evidence>
<dbReference type="InterPro" id="IPR002173">
    <property type="entry name" value="Carboh/pur_kinase_PfkB_CS"/>
</dbReference>
<comment type="similarity">
    <text evidence="1">Belongs to the carbohydrate kinase PfkB family.</text>
</comment>
<comment type="caution">
    <text evidence="5">The sequence shown here is derived from an EMBL/GenBank/DDBJ whole genome shotgun (WGS) entry which is preliminary data.</text>
</comment>
<sequence length="321" mass="34633">MKSSLVKVVGIGTCALDFVFKTLKTSVKDVLLASSFMLSAGGIVGNTLSGLARLGVNVGYIGKFGDDLWARKLLAAFLRDGVDFSKVQLLKGDKTEAVVVAVDERGERSFTVFLGAVLKLKPEDIDLEYVKSTSYLITDGIPLETILHVVKEVKKFGVKVFFSPAAPPSLYEEVLKGSEQDFMELLTLSDMFSTNHLIALAIANCPSINEAIKELRKLNQSAHMALTMGEKGCVICYNDVVEEVAAFKVDVVDTTGAGDAFNAGLLYGLLRNLSFRESAIIGNALAAIKCTKLGARSGLPDLPQLKDFLRSRGFEVLANIL</sequence>
<accession>A0A497ERW9</accession>
<evidence type="ECO:0000313" key="6">
    <source>
        <dbReference type="Proteomes" id="UP000278475"/>
    </source>
</evidence>
<feature type="domain" description="Carbohydrate kinase PfkB" evidence="4">
    <location>
        <begin position="7"/>
        <end position="301"/>
    </location>
</feature>
<dbReference type="InterPro" id="IPR011611">
    <property type="entry name" value="PfkB_dom"/>
</dbReference>
<dbReference type="PANTHER" id="PTHR10584">
    <property type="entry name" value="SUGAR KINASE"/>
    <property type="match status" value="1"/>
</dbReference>
<dbReference type="AlphaFoldDB" id="A0A497ERW9"/>
<evidence type="ECO:0000256" key="3">
    <source>
        <dbReference type="ARBA" id="ARBA00022777"/>
    </source>
</evidence>
<keyword evidence="2" id="KW-0808">Transferase</keyword>
<protein>
    <recommendedName>
        <fullName evidence="4">Carbohydrate kinase PfkB domain-containing protein</fullName>
    </recommendedName>
</protein>
<name>A0A497ERW9_9CREN</name>
<dbReference type="Gene3D" id="3.40.1190.20">
    <property type="match status" value="1"/>
</dbReference>
<organism evidence="5 6">
    <name type="scientific">Thermoproteota archaeon</name>
    <dbReference type="NCBI Taxonomy" id="2056631"/>
    <lineage>
        <taxon>Archaea</taxon>
        <taxon>Thermoproteota</taxon>
    </lineage>
</organism>
<reference evidence="5 6" key="1">
    <citation type="submission" date="2018-06" db="EMBL/GenBank/DDBJ databases">
        <title>Extensive metabolic versatility and redundancy in microbially diverse, dynamic hydrothermal sediments.</title>
        <authorList>
            <person name="Dombrowski N."/>
            <person name="Teske A."/>
            <person name="Baker B.J."/>
        </authorList>
    </citation>
    <scope>NUCLEOTIDE SEQUENCE [LARGE SCALE GENOMIC DNA]</scope>
    <source>
        <strain evidence="5">B66_G16</strain>
    </source>
</reference>
<dbReference type="GO" id="GO:0016301">
    <property type="term" value="F:kinase activity"/>
    <property type="evidence" value="ECO:0007669"/>
    <property type="project" value="UniProtKB-KW"/>
</dbReference>
<dbReference type="InterPro" id="IPR029056">
    <property type="entry name" value="Ribokinase-like"/>
</dbReference>
<keyword evidence="3" id="KW-0418">Kinase</keyword>